<name>A0A7R8W6K6_9CRUS</name>
<sequence>MKNAGPVQSDSEVHIALEDQKKINEFANLNAKREDLKESIKTKEAELLNIEEASEQLSMLELMTDNSDEKVPYFMGEVYVCQTMEETEEVLKKEMERLKLAVEKEKKELQAVKSRMDDLKTNLYAKFGDHINLEASDD</sequence>
<dbReference type="GO" id="GO:0006457">
    <property type="term" value="P:protein folding"/>
    <property type="evidence" value="ECO:0007669"/>
    <property type="project" value="InterPro"/>
</dbReference>
<evidence type="ECO:0000256" key="3">
    <source>
        <dbReference type="ARBA" id="ARBA00023186"/>
    </source>
</evidence>
<organism evidence="4">
    <name type="scientific">Cyprideis torosa</name>
    <dbReference type="NCBI Taxonomy" id="163714"/>
    <lineage>
        <taxon>Eukaryota</taxon>
        <taxon>Metazoa</taxon>
        <taxon>Ecdysozoa</taxon>
        <taxon>Arthropoda</taxon>
        <taxon>Crustacea</taxon>
        <taxon>Oligostraca</taxon>
        <taxon>Ostracoda</taxon>
        <taxon>Podocopa</taxon>
        <taxon>Podocopida</taxon>
        <taxon>Cytherocopina</taxon>
        <taxon>Cytheroidea</taxon>
        <taxon>Cytherideidae</taxon>
        <taxon>Cyprideis</taxon>
    </lineage>
</organism>
<proteinExistence type="inferred from homology"/>
<dbReference type="OrthoDB" id="10250441at2759"/>
<dbReference type="GO" id="GO:0051082">
    <property type="term" value="F:unfolded protein binding"/>
    <property type="evidence" value="ECO:0007669"/>
    <property type="project" value="InterPro"/>
</dbReference>
<dbReference type="InterPro" id="IPR002777">
    <property type="entry name" value="PFD_beta-like"/>
</dbReference>
<dbReference type="SUPFAM" id="SSF46579">
    <property type="entry name" value="Prefoldin"/>
    <property type="match status" value="1"/>
</dbReference>
<dbReference type="EMBL" id="OB660219">
    <property type="protein sequence ID" value="CAD7223543.1"/>
    <property type="molecule type" value="Genomic_DNA"/>
</dbReference>
<evidence type="ECO:0000256" key="1">
    <source>
        <dbReference type="ARBA" id="ARBA00008045"/>
    </source>
</evidence>
<reference evidence="4" key="1">
    <citation type="submission" date="2020-11" db="EMBL/GenBank/DDBJ databases">
        <authorList>
            <person name="Tran Van P."/>
        </authorList>
    </citation>
    <scope>NUCLEOTIDE SEQUENCE</scope>
</reference>
<dbReference type="InterPro" id="IPR016661">
    <property type="entry name" value="PFDN4"/>
</dbReference>
<accession>A0A7R8W6K6</accession>
<keyword evidence="3" id="KW-0143">Chaperone</keyword>
<protein>
    <submittedName>
        <fullName evidence="4">Uncharacterized protein</fullName>
    </submittedName>
</protein>
<dbReference type="Gene3D" id="1.10.287.370">
    <property type="match status" value="1"/>
</dbReference>
<dbReference type="AlphaFoldDB" id="A0A7R8W6K6"/>
<dbReference type="GO" id="GO:0016272">
    <property type="term" value="C:prefoldin complex"/>
    <property type="evidence" value="ECO:0007669"/>
    <property type="project" value="InterPro"/>
</dbReference>
<dbReference type="PANTHER" id="PTHR21100">
    <property type="entry name" value="PREFOLDIN SUBUNIT 4"/>
    <property type="match status" value="1"/>
</dbReference>
<dbReference type="PANTHER" id="PTHR21100:SF9">
    <property type="entry name" value="PREFOLDIN SUBUNIT 4"/>
    <property type="match status" value="1"/>
</dbReference>
<comment type="subunit">
    <text evidence="2">Heterohexamer of two PFD-alpha type and four PFD-beta type subunits.</text>
</comment>
<dbReference type="InterPro" id="IPR009053">
    <property type="entry name" value="Prefoldin"/>
</dbReference>
<gene>
    <name evidence="4" type="ORF">CTOB1V02_LOCUS1526</name>
</gene>
<evidence type="ECO:0000313" key="4">
    <source>
        <dbReference type="EMBL" id="CAD7223543.1"/>
    </source>
</evidence>
<evidence type="ECO:0000256" key="2">
    <source>
        <dbReference type="ARBA" id="ARBA00011695"/>
    </source>
</evidence>
<dbReference type="Pfam" id="PF01920">
    <property type="entry name" value="Prefoldin_2"/>
    <property type="match status" value="1"/>
</dbReference>
<dbReference type="GO" id="GO:0005737">
    <property type="term" value="C:cytoplasm"/>
    <property type="evidence" value="ECO:0007669"/>
    <property type="project" value="TreeGrafter"/>
</dbReference>
<comment type="similarity">
    <text evidence="1">Belongs to the prefoldin subunit beta family.</text>
</comment>